<dbReference type="AlphaFoldDB" id="A0A6C0E6Y6"/>
<feature type="transmembrane region" description="Helical" evidence="1">
    <location>
        <begin position="48"/>
        <end position="71"/>
    </location>
</feature>
<dbReference type="EMBL" id="MN739736">
    <property type="protein sequence ID" value="QHT24009.1"/>
    <property type="molecule type" value="Genomic_DNA"/>
</dbReference>
<sequence length="222" mass="25452">MTKQIPFYTDEPSILLNSDYIFELWPTNNMTHEQKLNAITRVITLVTLLGYLFTMNLRILVVGFITNLVIFGMYKTRKPKLVENFEKLTADDVNVKLVEFKEGTTNNPFSNVLLTDIQDEPNRKSAPLAFESEKEITSNIKHAVQKINPGIKNVEKSLYGDKAEMFELDQSNRAFFSTANTKVVSDQTDFINFLYGGMSSSKEFTEDGARMRVANTQRYNLY</sequence>
<proteinExistence type="predicted"/>
<organism evidence="3">
    <name type="scientific">viral metagenome</name>
    <dbReference type="NCBI Taxonomy" id="1070528"/>
    <lineage>
        <taxon>unclassified sequences</taxon>
        <taxon>metagenomes</taxon>
        <taxon>organismal metagenomes</taxon>
    </lineage>
</organism>
<evidence type="ECO:0000313" key="3">
    <source>
        <dbReference type="EMBL" id="QHT24009.1"/>
    </source>
</evidence>
<dbReference type="InterPro" id="IPR043915">
    <property type="entry name" value="P9_TM"/>
</dbReference>
<keyword evidence="1" id="KW-1133">Transmembrane helix</keyword>
<evidence type="ECO:0000259" key="2">
    <source>
        <dbReference type="Pfam" id="PF19066"/>
    </source>
</evidence>
<keyword evidence="1" id="KW-0812">Transmembrane</keyword>
<evidence type="ECO:0000256" key="1">
    <source>
        <dbReference type="SAM" id="Phobius"/>
    </source>
</evidence>
<keyword evidence="1" id="KW-0472">Membrane</keyword>
<protein>
    <recommendedName>
        <fullName evidence="2">Minor capsid protein P9 transmembrane helices domain-containing protein</fullName>
    </recommendedName>
</protein>
<accession>A0A6C0E6Y6</accession>
<name>A0A6C0E6Y6_9ZZZZ</name>
<dbReference type="Pfam" id="PF19066">
    <property type="entry name" value="P9_TM"/>
    <property type="match status" value="1"/>
</dbReference>
<feature type="domain" description="Minor capsid protein P9 transmembrane helices" evidence="2">
    <location>
        <begin position="9"/>
        <end position="75"/>
    </location>
</feature>
<reference evidence="3" key="1">
    <citation type="journal article" date="2020" name="Nature">
        <title>Giant virus diversity and host interactions through global metagenomics.</title>
        <authorList>
            <person name="Schulz F."/>
            <person name="Roux S."/>
            <person name="Paez-Espino D."/>
            <person name="Jungbluth S."/>
            <person name="Walsh D.A."/>
            <person name="Denef V.J."/>
            <person name="McMahon K.D."/>
            <person name="Konstantinidis K.T."/>
            <person name="Eloe-Fadrosh E.A."/>
            <person name="Kyrpides N.C."/>
            <person name="Woyke T."/>
        </authorList>
    </citation>
    <scope>NUCLEOTIDE SEQUENCE</scope>
    <source>
        <strain evidence="3">GVMAG-M-3300023179-132</strain>
    </source>
</reference>